<feature type="transmembrane region" description="Helical" evidence="9">
    <location>
        <begin position="150"/>
        <end position="170"/>
    </location>
</feature>
<dbReference type="CDD" id="cd00075">
    <property type="entry name" value="HATPase"/>
    <property type="match status" value="1"/>
</dbReference>
<reference evidence="11 12" key="1">
    <citation type="submission" date="2016-11" db="EMBL/GenBank/DDBJ databases">
        <authorList>
            <person name="Jaros S."/>
            <person name="Januszkiewicz K."/>
            <person name="Wedrychowicz H."/>
        </authorList>
    </citation>
    <scope>NUCLEOTIDE SEQUENCE [LARGE SCALE GENOMIC DNA]</scope>
    <source>
        <strain evidence="11 12">DSM 10068</strain>
    </source>
</reference>
<dbReference type="InterPro" id="IPR050351">
    <property type="entry name" value="BphY/WalK/GraS-like"/>
</dbReference>
<protein>
    <recommendedName>
        <fullName evidence="3">histidine kinase</fullName>
        <ecNumber evidence="3">2.7.13.3</ecNumber>
    </recommendedName>
</protein>
<dbReference type="GO" id="GO:0004721">
    <property type="term" value="F:phosphoprotein phosphatase activity"/>
    <property type="evidence" value="ECO:0007669"/>
    <property type="project" value="TreeGrafter"/>
</dbReference>
<dbReference type="GO" id="GO:0016036">
    <property type="term" value="P:cellular response to phosphate starvation"/>
    <property type="evidence" value="ECO:0007669"/>
    <property type="project" value="TreeGrafter"/>
</dbReference>
<dbReference type="InterPro" id="IPR003594">
    <property type="entry name" value="HATPase_dom"/>
</dbReference>
<name>A0A1M5VCW9_9FIRM</name>
<gene>
    <name evidence="11" type="ORF">SAMN02745823_00753</name>
</gene>
<dbReference type="Pfam" id="PF00512">
    <property type="entry name" value="HisKA"/>
    <property type="match status" value="1"/>
</dbReference>
<sequence length="455" mass="50346">MSKRIFQGIFLVAVAVFLACLLLILGVVYSYYSGEYGDRMEKETAFITRAVELNGLDYLNGMPAQTELRVTWIAADGTVLYDNFADPATMENHGSRPEVQAALATGVGRSDRDSKTLSEQMIYYALRLNDGTVLRTAEAEKTMFTLLPGLVEPFVIVLVTAVVFSLLLAFRISRSIIRPINAIDFEHPERSRVYPELSPLISRIAQQNSIIAKQMDELKIEHEAREKMRREFTANVSHELKTPLTSISGFAEIMKGGLVKSEDIPRFSGYIYDEAQRLISLVGDIIKLSQLDDNELPVKKVRLDLYDACASVVASLKPAADAKGVRFVLSGEHAEIFGAEQIVDEIIHNLCDNAIKYNKDNGSVFVSVTKREGEVELSVSDTGIGIPKSEQTRVFERFYRVNKSNSKQLGGTGLGLSIVKHGAAYHNAKIILESVPDVGTTVKIVFKTETAKGQQ</sequence>
<keyword evidence="9" id="KW-0812">Transmembrane</keyword>
<feature type="transmembrane region" description="Helical" evidence="9">
    <location>
        <begin position="9"/>
        <end position="32"/>
    </location>
</feature>
<evidence type="ECO:0000256" key="7">
    <source>
        <dbReference type="ARBA" id="ARBA00023012"/>
    </source>
</evidence>
<organism evidence="11 12">
    <name type="scientific">Sporobacter termitidis DSM 10068</name>
    <dbReference type="NCBI Taxonomy" id="1123282"/>
    <lineage>
        <taxon>Bacteria</taxon>
        <taxon>Bacillati</taxon>
        <taxon>Bacillota</taxon>
        <taxon>Clostridia</taxon>
        <taxon>Eubacteriales</taxon>
        <taxon>Oscillospiraceae</taxon>
        <taxon>Sporobacter</taxon>
    </lineage>
</organism>
<dbReference type="InterPro" id="IPR036097">
    <property type="entry name" value="HisK_dim/P_sf"/>
</dbReference>
<dbReference type="SUPFAM" id="SSF55874">
    <property type="entry name" value="ATPase domain of HSP90 chaperone/DNA topoisomerase II/histidine kinase"/>
    <property type="match status" value="1"/>
</dbReference>
<keyword evidence="9" id="KW-1133">Transmembrane helix</keyword>
<dbReference type="PROSITE" id="PS50109">
    <property type="entry name" value="HIS_KIN"/>
    <property type="match status" value="1"/>
</dbReference>
<evidence type="ECO:0000256" key="4">
    <source>
        <dbReference type="ARBA" id="ARBA00022553"/>
    </source>
</evidence>
<dbReference type="PANTHER" id="PTHR45453:SF1">
    <property type="entry name" value="PHOSPHATE REGULON SENSOR PROTEIN PHOR"/>
    <property type="match status" value="1"/>
</dbReference>
<keyword evidence="4" id="KW-0597">Phosphoprotein</keyword>
<dbReference type="Proteomes" id="UP000183995">
    <property type="component" value="Unassembled WGS sequence"/>
</dbReference>
<dbReference type="PRINTS" id="PR00344">
    <property type="entry name" value="BCTRLSENSOR"/>
</dbReference>
<accession>A0A1M5VCW9</accession>
<dbReference type="FunFam" id="3.30.565.10:FF:000006">
    <property type="entry name" value="Sensor histidine kinase WalK"/>
    <property type="match status" value="1"/>
</dbReference>
<keyword evidence="12" id="KW-1185">Reference proteome</keyword>
<keyword evidence="8 9" id="KW-0472">Membrane</keyword>
<evidence type="ECO:0000256" key="5">
    <source>
        <dbReference type="ARBA" id="ARBA00022679"/>
    </source>
</evidence>
<dbReference type="EC" id="2.7.13.3" evidence="3"/>
<feature type="domain" description="Histidine kinase" evidence="10">
    <location>
        <begin position="235"/>
        <end position="450"/>
    </location>
</feature>
<dbReference type="Gene3D" id="3.30.565.10">
    <property type="entry name" value="Histidine kinase-like ATPase, C-terminal domain"/>
    <property type="match status" value="1"/>
</dbReference>
<comment type="subcellular location">
    <subcellularLocation>
        <location evidence="2">Membrane</location>
    </subcellularLocation>
</comment>
<dbReference type="SUPFAM" id="SSF47384">
    <property type="entry name" value="Homodimeric domain of signal transducing histidine kinase"/>
    <property type="match status" value="1"/>
</dbReference>
<dbReference type="InterPro" id="IPR003661">
    <property type="entry name" value="HisK_dim/P_dom"/>
</dbReference>
<dbReference type="STRING" id="1123282.SAMN02745823_00753"/>
<evidence type="ECO:0000256" key="9">
    <source>
        <dbReference type="SAM" id="Phobius"/>
    </source>
</evidence>
<keyword evidence="6 11" id="KW-0418">Kinase</keyword>
<evidence type="ECO:0000313" key="12">
    <source>
        <dbReference type="Proteomes" id="UP000183995"/>
    </source>
</evidence>
<dbReference type="SMART" id="SM00387">
    <property type="entry name" value="HATPase_c"/>
    <property type="match status" value="1"/>
</dbReference>
<dbReference type="RefSeq" id="WP_073076326.1">
    <property type="nucleotide sequence ID" value="NZ_FQXV01000002.1"/>
</dbReference>
<dbReference type="InterPro" id="IPR004358">
    <property type="entry name" value="Sig_transdc_His_kin-like_C"/>
</dbReference>
<dbReference type="Gene3D" id="1.10.287.130">
    <property type="match status" value="1"/>
</dbReference>
<dbReference type="FunFam" id="1.10.287.130:FF:000001">
    <property type="entry name" value="Two-component sensor histidine kinase"/>
    <property type="match status" value="1"/>
</dbReference>
<dbReference type="PROSITE" id="PS51257">
    <property type="entry name" value="PROKAR_LIPOPROTEIN"/>
    <property type="match status" value="1"/>
</dbReference>
<evidence type="ECO:0000259" key="10">
    <source>
        <dbReference type="PROSITE" id="PS50109"/>
    </source>
</evidence>
<dbReference type="InterPro" id="IPR005467">
    <property type="entry name" value="His_kinase_dom"/>
</dbReference>
<dbReference type="AlphaFoldDB" id="A0A1M5VCW9"/>
<dbReference type="PANTHER" id="PTHR45453">
    <property type="entry name" value="PHOSPHATE REGULON SENSOR PROTEIN PHOR"/>
    <property type="match status" value="1"/>
</dbReference>
<comment type="catalytic activity">
    <reaction evidence="1">
        <text>ATP + protein L-histidine = ADP + protein N-phospho-L-histidine.</text>
        <dbReference type="EC" id="2.7.13.3"/>
    </reaction>
</comment>
<evidence type="ECO:0000256" key="1">
    <source>
        <dbReference type="ARBA" id="ARBA00000085"/>
    </source>
</evidence>
<dbReference type="Pfam" id="PF02518">
    <property type="entry name" value="HATPase_c"/>
    <property type="match status" value="1"/>
</dbReference>
<dbReference type="InterPro" id="IPR036890">
    <property type="entry name" value="HATPase_C_sf"/>
</dbReference>
<dbReference type="CDD" id="cd00082">
    <property type="entry name" value="HisKA"/>
    <property type="match status" value="1"/>
</dbReference>
<dbReference type="OrthoDB" id="9813151at2"/>
<evidence type="ECO:0000256" key="2">
    <source>
        <dbReference type="ARBA" id="ARBA00004370"/>
    </source>
</evidence>
<dbReference type="GO" id="GO:0005886">
    <property type="term" value="C:plasma membrane"/>
    <property type="evidence" value="ECO:0007669"/>
    <property type="project" value="TreeGrafter"/>
</dbReference>
<proteinExistence type="predicted"/>
<evidence type="ECO:0000256" key="8">
    <source>
        <dbReference type="ARBA" id="ARBA00023136"/>
    </source>
</evidence>
<dbReference type="EMBL" id="FQXV01000002">
    <property type="protein sequence ID" value="SHH72763.1"/>
    <property type="molecule type" value="Genomic_DNA"/>
</dbReference>
<dbReference type="SMART" id="SM00388">
    <property type="entry name" value="HisKA"/>
    <property type="match status" value="1"/>
</dbReference>
<evidence type="ECO:0000313" key="11">
    <source>
        <dbReference type="EMBL" id="SHH72763.1"/>
    </source>
</evidence>
<keyword evidence="5" id="KW-0808">Transferase</keyword>
<evidence type="ECO:0000256" key="3">
    <source>
        <dbReference type="ARBA" id="ARBA00012438"/>
    </source>
</evidence>
<evidence type="ECO:0000256" key="6">
    <source>
        <dbReference type="ARBA" id="ARBA00022777"/>
    </source>
</evidence>
<keyword evidence="7" id="KW-0902">Two-component regulatory system</keyword>
<dbReference type="GO" id="GO:0000155">
    <property type="term" value="F:phosphorelay sensor kinase activity"/>
    <property type="evidence" value="ECO:0007669"/>
    <property type="project" value="InterPro"/>
</dbReference>